<dbReference type="Gene3D" id="1.20.5.440">
    <property type="entry name" value="ATP synthase delta/epsilon subunit, C-terminal domain"/>
    <property type="match status" value="1"/>
</dbReference>
<keyword evidence="8" id="KW-0066">ATP synthesis</keyword>
<sequence>MAMTMHVDIVSAESEIFSGTAEMVLAPAIMGEVGIMPRHTQMLTPLKPGEVRITREGGEQEYYYVSGGIMEVQPHVVTVLSDTAVRAADLDEAAALEAKNHAEQMLKDRGSEMDYAKAEAELAQALAQIRMIQKVRKNIGN</sequence>
<dbReference type="InterPro" id="IPR020547">
    <property type="entry name" value="ATP_synth_F1_esu_C"/>
</dbReference>
<dbReference type="PANTHER" id="PTHR13822">
    <property type="entry name" value="ATP SYNTHASE DELTA/EPSILON CHAIN"/>
    <property type="match status" value="1"/>
</dbReference>
<evidence type="ECO:0000259" key="9">
    <source>
        <dbReference type="Pfam" id="PF00401"/>
    </source>
</evidence>
<organism evidence="11">
    <name type="scientific">hydrothermal vent metagenome</name>
    <dbReference type="NCBI Taxonomy" id="652676"/>
    <lineage>
        <taxon>unclassified sequences</taxon>
        <taxon>metagenomes</taxon>
        <taxon>ecological metagenomes</taxon>
    </lineage>
</organism>
<protein>
    <submittedName>
        <fullName evidence="11">ATP synthase epsilon chain</fullName>
        <ecNumber evidence="11">3.6.3.14</ecNumber>
    </submittedName>
</protein>
<dbReference type="InterPro" id="IPR036794">
    <property type="entry name" value="ATP_F1_dsu/esu_C_sf"/>
</dbReference>
<dbReference type="HAMAP" id="MF_00530">
    <property type="entry name" value="ATP_synth_epsil_bac"/>
    <property type="match status" value="1"/>
</dbReference>
<dbReference type="GO" id="GO:0046933">
    <property type="term" value="F:proton-transporting ATP synthase activity, rotational mechanism"/>
    <property type="evidence" value="ECO:0007669"/>
    <property type="project" value="InterPro"/>
</dbReference>
<dbReference type="GO" id="GO:0045259">
    <property type="term" value="C:proton-transporting ATP synthase complex"/>
    <property type="evidence" value="ECO:0007669"/>
    <property type="project" value="UniProtKB-KW"/>
</dbReference>
<dbReference type="InterPro" id="IPR020546">
    <property type="entry name" value="ATP_synth_F1_dsu/esu_N"/>
</dbReference>
<dbReference type="GO" id="GO:0005886">
    <property type="term" value="C:plasma membrane"/>
    <property type="evidence" value="ECO:0007669"/>
    <property type="project" value="UniProtKB-SubCell"/>
</dbReference>
<dbReference type="Pfam" id="PF02823">
    <property type="entry name" value="ATP-synt_DE_N"/>
    <property type="match status" value="1"/>
</dbReference>
<comment type="similarity">
    <text evidence="2">Belongs to the ATPase epsilon chain family.</text>
</comment>
<dbReference type="EC" id="3.6.3.14" evidence="11"/>
<dbReference type="SUPFAM" id="SSF46604">
    <property type="entry name" value="Epsilon subunit of F1F0-ATP synthase C-terminal domain"/>
    <property type="match status" value="1"/>
</dbReference>
<dbReference type="GO" id="GO:0016787">
    <property type="term" value="F:hydrolase activity"/>
    <property type="evidence" value="ECO:0007669"/>
    <property type="project" value="UniProtKB-KW"/>
</dbReference>
<keyword evidence="4" id="KW-1003">Cell membrane</keyword>
<dbReference type="FunFam" id="2.60.15.10:FF:000001">
    <property type="entry name" value="ATP synthase epsilon chain"/>
    <property type="match status" value="1"/>
</dbReference>
<dbReference type="Pfam" id="PF00401">
    <property type="entry name" value="ATP-synt_DE"/>
    <property type="match status" value="1"/>
</dbReference>
<keyword evidence="7" id="KW-0139">CF(1)</keyword>
<keyword evidence="3" id="KW-0813">Transport</keyword>
<keyword evidence="11" id="KW-0378">Hydrolase</keyword>
<keyword evidence="6" id="KW-0472">Membrane</keyword>
<evidence type="ECO:0000256" key="3">
    <source>
        <dbReference type="ARBA" id="ARBA00022448"/>
    </source>
</evidence>
<evidence type="ECO:0000256" key="6">
    <source>
        <dbReference type="ARBA" id="ARBA00023136"/>
    </source>
</evidence>
<feature type="domain" description="ATP synthase epsilon subunit C-terminal" evidence="9">
    <location>
        <begin position="89"/>
        <end position="133"/>
    </location>
</feature>
<evidence type="ECO:0000313" key="11">
    <source>
        <dbReference type="EMBL" id="VAX12062.1"/>
    </source>
</evidence>
<dbReference type="Gene3D" id="2.60.15.10">
    <property type="entry name" value="F0F1 ATP synthase delta/epsilon subunit, N-terminal"/>
    <property type="match status" value="1"/>
</dbReference>
<dbReference type="PANTHER" id="PTHR13822:SF10">
    <property type="entry name" value="ATP SYNTHASE EPSILON CHAIN, CHLOROPLASTIC"/>
    <property type="match status" value="1"/>
</dbReference>
<reference evidence="11" key="1">
    <citation type="submission" date="2018-06" db="EMBL/GenBank/DDBJ databases">
        <authorList>
            <person name="Zhirakovskaya E."/>
        </authorList>
    </citation>
    <scope>NUCLEOTIDE SEQUENCE</scope>
</reference>
<keyword evidence="5" id="KW-0406">Ion transport</keyword>
<dbReference type="InterPro" id="IPR036771">
    <property type="entry name" value="ATPsynth_dsu/esu_N"/>
</dbReference>
<name>A0A3B1B7A8_9ZZZZ</name>
<dbReference type="CDD" id="cd12152">
    <property type="entry name" value="F1-ATPase_delta"/>
    <property type="match status" value="1"/>
</dbReference>
<comment type="subcellular location">
    <subcellularLocation>
        <location evidence="1">Cell membrane</location>
        <topology evidence="1">Peripheral membrane protein</topology>
    </subcellularLocation>
</comment>
<evidence type="ECO:0000256" key="5">
    <source>
        <dbReference type="ARBA" id="ARBA00023065"/>
    </source>
</evidence>
<dbReference type="NCBIfam" id="TIGR01216">
    <property type="entry name" value="ATP_synt_epsi"/>
    <property type="match status" value="1"/>
</dbReference>
<dbReference type="AlphaFoldDB" id="A0A3B1B7A8"/>
<proteinExistence type="inferred from homology"/>
<feature type="domain" description="ATP synthase F1 complex delta/epsilon subunit N-terminal" evidence="10">
    <location>
        <begin position="5"/>
        <end position="84"/>
    </location>
</feature>
<accession>A0A3B1B7A8</accession>
<dbReference type="InterPro" id="IPR001469">
    <property type="entry name" value="ATP_synth_F1_dsu/esu"/>
</dbReference>
<dbReference type="SUPFAM" id="SSF51344">
    <property type="entry name" value="Epsilon subunit of F1F0-ATP synthase N-terminal domain"/>
    <property type="match status" value="1"/>
</dbReference>
<evidence type="ECO:0000256" key="2">
    <source>
        <dbReference type="ARBA" id="ARBA00005712"/>
    </source>
</evidence>
<evidence type="ECO:0000259" key="10">
    <source>
        <dbReference type="Pfam" id="PF02823"/>
    </source>
</evidence>
<dbReference type="NCBIfam" id="NF001847">
    <property type="entry name" value="PRK00571.1-4"/>
    <property type="match status" value="1"/>
</dbReference>
<gene>
    <name evidence="11" type="ORF">MNBD_GAMMA24-285</name>
</gene>
<evidence type="ECO:0000256" key="8">
    <source>
        <dbReference type="ARBA" id="ARBA00023310"/>
    </source>
</evidence>
<evidence type="ECO:0000256" key="4">
    <source>
        <dbReference type="ARBA" id="ARBA00022475"/>
    </source>
</evidence>
<evidence type="ECO:0000256" key="7">
    <source>
        <dbReference type="ARBA" id="ARBA00023196"/>
    </source>
</evidence>
<dbReference type="EMBL" id="UOFZ01000010">
    <property type="protein sequence ID" value="VAX12062.1"/>
    <property type="molecule type" value="Genomic_DNA"/>
</dbReference>
<evidence type="ECO:0000256" key="1">
    <source>
        <dbReference type="ARBA" id="ARBA00004202"/>
    </source>
</evidence>